<reference evidence="3" key="1">
    <citation type="journal article" date="2015" name="Nature">
        <title>Complex archaea that bridge the gap between prokaryotes and eukaryotes.</title>
        <authorList>
            <person name="Spang A."/>
            <person name="Saw J.H."/>
            <person name="Jorgensen S.L."/>
            <person name="Zaremba-Niedzwiedzka K."/>
            <person name="Martijn J."/>
            <person name="Lind A.E."/>
            <person name="van Eijk R."/>
            <person name="Schleper C."/>
            <person name="Guy L."/>
            <person name="Ettema T.J."/>
        </authorList>
    </citation>
    <scope>NUCLEOTIDE SEQUENCE</scope>
</reference>
<accession>A0A0F9SE40</accession>
<sequence>MSKQKNAKANSGTIALNKKAKHDYFVEDRFEAGVVLTGWEVKSLREGNVQLVDSYVLLKNDEAFLLGIHVSPLKTASTHVVADPTRTRKLLLHSRELDKLVTGVQQKGFACVPLALYWKGHLVKCEIALVRGKKDFDKRQTLKERDWDREKQRVVRDNQR</sequence>
<evidence type="ECO:0000256" key="1">
    <source>
        <dbReference type="ARBA" id="ARBA00022490"/>
    </source>
</evidence>
<evidence type="ECO:0008006" key="4">
    <source>
        <dbReference type="Google" id="ProtNLM"/>
    </source>
</evidence>
<gene>
    <name evidence="3" type="ORF">LCGC14_0530720</name>
</gene>
<evidence type="ECO:0000256" key="2">
    <source>
        <dbReference type="ARBA" id="ARBA00022884"/>
    </source>
</evidence>
<dbReference type="CDD" id="cd09294">
    <property type="entry name" value="SmpB"/>
    <property type="match status" value="1"/>
</dbReference>
<keyword evidence="2" id="KW-0694">RNA-binding</keyword>
<dbReference type="GO" id="GO:0070930">
    <property type="term" value="P:trans-translation-dependent protein tagging"/>
    <property type="evidence" value="ECO:0007669"/>
    <property type="project" value="TreeGrafter"/>
</dbReference>
<dbReference type="InterPro" id="IPR020081">
    <property type="entry name" value="SsrA-bd_prot_CS"/>
</dbReference>
<dbReference type="Pfam" id="PF01668">
    <property type="entry name" value="SmpB"/>
    <property type="match status" value="1"/>
</dbReference>
<comment type="caution">
    <text evidence="3">The sequence shown here is derived from an EMBL/GenBank/DDBJ whole genome shotgun (WGS) entry which is preliminary data.</text>
</comment>
<protein>
    <recommendedName>
        <fullName evidence="4">SsrA-binding protein</fullName>
    </recommendedName>
</protein>
<dbReference type="Gene3D" id="2.40.280.10">
    <property type="match status" value="1"/>
</dbReference>
<dbReference type="GO" id="GO:0003723">
    <property type="term" value="F:RNA binding"/>
    <property type="evidence" value="ECO:0007669"/>
    <property type="project" value="UniProtKB-KW"/>
</dbReference>
<dbReference type="GO" id="GO:0005829">
    <property type="term" value="C:cytosol"/>
    <property type="evidence" value="ECO:0007669"/>
    <property type="project" value="TreeGrafter"/>
</dbReference>
<dbReference type="PANTHER" id="PTHR30308">
    <property type="entry name" value="TMRNA-BINDING COMPONENT OF TRANS-TRANSLATION TAGGING COMPLEX"/>
    <property type="match status" value="1"/>
</dbReference>
<evidence type="ECO:0000313" key="3">
    <source>
        <dbReference type="EMBL" id="KKN60577.1"/>
    </source>
</evidence>
<keyword evidence="1" id="KW-0963">Cytoplasm</keyword>
<organism evidence="3">
    <name type="scientific">marine sediment metagenome</name>
    <dbReference type="NCBI Taxonomy" id="412755"/>
    <lineage>
        <taxon>unclassified sequences</taxon>
        <taxon>metagenomes</taxon>
        <taxon>ecological metagenomes</taxon>
    </lineage>
</organism>
<dbReference type="PROSITE" id="PS01317">
    <property type="entry name" value="SSRP"/>
    <property type="match status" value="1"/>
</dbReference>
<dbReference type="InterPro" id="IPR023620">
    <property type="entry name" value="SmpB"/>
</dbReference>
<dbReference type="SUPFAM" id="SSF74982">
    <property type="entry name" value="Small protein B (SmpB)"/>
    <property type="match status" value="1"/>
</dbReference>
<dbReference type="EMBL" id="LAZR01000691">
    <property type="protein sequence ID" value="KKN60577.1"/>
    <property type="molecule type" value="Genomic_DNA"/>
</dbReference>
<dbReference type="NCBIfam" id="NF003843">
    <property type="entry name" value="PRK05422.1"/>
    <property type="match status" value="1"/>
</dbReference>
<dbReference type="AlphaFoldDB" id="A0A0F9SE40"/>
<dbReference type="PANTHER" id="PTHR30308:SF2">
    <property type="entry name" value="SSRA-BINDING PROTEIN"/>
    <property type="match status" value="1"/>
</dbReference>
<dbReference type="NCBIfam" id="TIGR00086">
    <property type="entry name" value="smpB"/>
    <property type="match status" value="1"/>
</dbReference>
<name>A0A0F9SE40_9ZZZZ</name>
<dbReference type="HAMAP" id="MF_00023">
    <property type="entry name" value="SmpB"/>
    <property type="match status" value="1"/>
</dbReference>
<dbReference type="InterPro" id="IPR000037">
    <property type="entry name" value="SsrA-bd_prot"/>
</dbReference>
<proteinExistence type="inferred from homology"/>